<feature type="transmembrane region" description="Helical" evidence="6">
    <location>
        <begin position="219"/>
        <end position="240"/>
    </location>
</feature>
<keyword evidence="5 6" id="KW-0472">Membrane</keyword>
<dbReference type="InterPro" id="IPR052983">
    <property type="entry name" value="MFS_Riboflavin_Transporter"/>
</dbReference>
<dbReference type="EMBL" id="FBVY01000046">
    <property type="protein sequence ID" value="CUX03065.1"/>
    <property type="molecule type" value="Genomic_DNA"/>
</dbReference>
<keyword evidence="4 6" id="KW-1133">Transmembrane helix</keyword>
<comment type="caution">
    <text evidence="7">The sequence shown here is derived from an EMBL/GenBank/DDBJ whole genome shotgun (WGS) entry which is preliminary data.</text>
</comment>
<gene>
    <name evidence="7" type="ORF">AGR2A_pa80035</name>
</gene>
<evidence type="ECO:0000256" key="1">
    <source>
        <dbReference type="ARBA" id="ARBA00004141"/>
    </source>
</evidence>
<evidence type="ECO:0000256" key="4">
    <source>
        <dbReference type="ARBA" id="ARBA00022989"/>
    </source>
</evidence>
<dbReference type="InterPro" id="IPR011701">
    <property type="entry name" value="MFS"/>
</dbReference>
<dbReference type="Gene3D" id="1.20.1250.20">
    <property type="entry name" value="MFS general substrate transporter like domains"/>
    <property type="match status" value="1"/>
</dbReference>
<feature type="transmembrane region" description="Helical" evidence="6">
    <location>
        <begin position="307"/>
        <end position="334"/>
    </location>
</feature>
<feature type="transmembrane region" description="Helical" evidence="6">
    <location>
        <begin position="246"/>
        <end position="269"/>
    </location>
</feature>
<feature type="transmembrane region" description="Helical" evidence="6">
    <location>
        <begin position="7"/>
        <end position="27"/>
    </location>
</feature>
<dbReference type="InterPro" id="IPR036259">
    <property type="entry name" value="MFS_trans_sf"/>
</dbReference>
<keyword evidence="8" id="KW-1185">Reference proteome</keyword>
<dbReference type="GO" id="GO:0016020">
    <property type="term" value="C:membrane"/>
    <property type="evidence" value="ECO:0007669"/>
    <property type="project" value="UniProtKB-SubCell"/>
</dbReference>
<feature type="transmembrane region" description="Helical" evidence="6">
    <location>
        <begin position="281"/>
        <end position="301"/>
    </location>
</feature>
<dbReference type="SUPFAM" id="SSF103473">
    <property type="entry name" value="MFS general substrate transporter"/>
    <property type="match status" value="1"/>
</dbReference>
<accession>A0A9W5F307</accession>
<feature type="transmembrane region" description="Helical" evidence="6">
    <location>
        <begin position="370"/>
        <end position="392"/>
    </location>
</feature>
<evidence type="ECO:0000313" key="8">
    <source>
        <dbReference type="Proteomes" id="UP000191933"/>
    </source>
</evidence>
<dbReference type="GO" id="GO:0022857">
    <property type="term" value="F:transmembrane transporter activity"/>
    <property type="evidence" value="ECO:0007669"/>
    <property type="project" value="InterPro"/>
</dbReference>
<comment type="subcellular location">
    <subcellularLocation>
        <location evidence="1">Membrane</location>
        <topology evidence="1">Multi-pass membrane protein</topology>
    </subcellularLocation>
</comment>
<evidence type="ECO:0000256" key="5">
    <source>
        <dbReference type="ARBA" id="ARBA00023136"/>
    </source>
</evidence>
<dbReference type="PANTHER" id="PTHR43385">
    <property type="entry name" value="RIBOFLAVIN TRANSPORTER RIBJ"/>
    <property type="match status" value="1"/>
</dbReference>
<dbReference type="PANTHER" id="PTHR43385:SF1">
    <property type="entry name" value="RIBOFLAVIN TRANSPORTER RIBJ"/>
    <property type="match status" value="1"/>
</dbReference>
<feature type="transmembrane region" description="Helical" evidence="6">
    <location>
        <begin position="47"/>
        <end position="65"/>
    </location>
</feature>
<evidence type="ECO:0000313" key="7">
    <source>
        <dbReference type="EMBL" id="CUX03065.1"/>
    </source>
</evidence>
<sequence>MRSSEIPAGIVTALGLTQIIGYGTLYYSFSILAPGMAADLGLSLAEVFGVFSVSLFIGGLSATYIGKQMDRIGAATIMTIGSALAALTLALCAWSPSVAVFAIAIILLEVSSGMVQYQAAFAALVESDPRTASRSITYLTLIGGFASTIFWPISAALSGWMSWREIYLVFAALNLFLCMPLHLWIMRVGKTRSNAEAAARPREAVIGAIPLDARGRSMIMVSLAFALLGFTLAAILAHMVPMLGSIGLGAAAVVIGSLFGPAQVASRLINMVFGKNLSPPALAVVSAVLIVFGILILLASGEWLPGAVAFAICLGLGSGINSIAQGSLPLYLFGSDGYGAITGKMAAARLALGAGAPFAFAAAMENLGLSLSLIGNACLGAVSIAAFVAVAASCRRPATATV</sequence>
<proteinExistence type="predicted"/>
<keyword evidence="2" id="KW-0813">Transport</keyword>
<evidence type="ECO:0000256" key="3">
    <source>
        <dbReference type="ARBA" id="ARBA00022692"/>
    </source>
</evidence>
<feature type="transmembrane region" description="Helical" evidence="6">
    <location>
        <begin position="166"/>
        <end position="185"/>
    </location>
</feature>
<organism evidence="7 8">
    <name type="scientific">Agrobacterium genomosp. 2 str. CFBP 5494</name>
    <dbReference type="NCBI Taxonomy" id="1183436"/>
    <lineage>
        <taxon>Bacteria</taxon>
        <taxon>Pseudomonadati</taxon>
        <taxon>Pseudomonadota</taxon>
        <taxon>Alphaproteobacteria</taxon>
        <taxon>Hyphomicrobiales</taxon>
        <taxon>Rhizobiaceae</taxon>
        <taxon>Rhizobium/Agrobacterium group</taxon>
        <taxon>Agrobacterium</taxon>
        <taxon>Agrobacterium tumefaciens complex</taxon>
    </lineage>
</organism>
<dbReference type="RefSeq" id="WP_072493491.1">
    <property type="nucleotide sequence ID" value="NZ_LT009720.1"/>
</dbReference>
<reference evidence="7 8" key="1">
    <citation type="submission" date="2016-01" db="EMBL/GenBank/DDBJ databases">
        <authorList>
            <person name="Regsiter A."/>
            <person name="william w."/>
        </authorList>
    </citation>
    <scope>NUCLEOTIDE SEQUENCE [LARGE SCALE GENOMIC DNA]</scope>
    <source>
        <strain evidence="7 8">CFBP 5494</strain>
    </source>
</reference>
<dbReference type="Proteomes" id="UP000191933">
    <property type="component" value="Unassembled WGS sequence"/>
</dbReference>
<dbReference type="NCBIfam" id="NF033733">
    <property type="entry name" value="MFS_ArsK"/>
    <property type="match status" value="1"/>
</dbReference>
<protein>
    <submittedName>
        <fullName evidence="7">Major facilitator transporter</fullName>
    </submittedName>
</protein>
<evidence type="ECO:0000256" key="6">
    <source>
        <dbReference type="SAM" id="Phobius"/>
    </source>
</evidence>
<dbReference type="AlphaFoldDB" id="A0A9W5F307"/>
<name>A0A9W5F307_9HYPH</name>
<keyword evidence="3 6" id="KW-0812">Transmembrane</keyword>
<dbReference type="Pfam" id="PF07690">
    <property type="entry name" value="MFS_1"/>
    <property type="match status" value="1"/>
</dbReference>
<evidence type="ECO:0000256" key="2">
    <source>
        <dbReference type="ARBA" id="ARBA00022448"/>
    </source>
</evidence>
<feature type="transmembrane region" description="Helical" evidence="6">
    <location>
        <begin position="136"/>
        <end position="160"/>
    </location>
</feature>